<dbReference type="Proteomes" id="UP000036932">
    <property type="component" value="Unassembled WGS sequence"/>
</dbReference>
<reference evidence="3" key="1">
    <citation type="submission" date="2015-08" db="EMBL/GenBank/DDBJ databases">
        <title>Genome sequencing project for genomic taxonomy and phylogenomics of Bacillus-like bacteria.</title>
        <authorList>
            <person name="Liu B."/>
            <person name="Wang J."/>
            <person name="Zhu Y."/>
            <person name="Liu G."/>
            <person name="Chen Q."/>
            <person name="Chen Z."/>
            <person name="Lan J."/>
            <person name="Che J."/>
            <person name="Ge C."/>
            <person name="Shi H."/>
            <person name="Pan Z."/>
            <person name="Liu X."/>
        </authorList>
    </citation>
    <scope>NUCLEOTIDE SEQUENCE [LARGE SCALE GENOMIC DNA]</scope>
    <source>
        <strain evidence="3">FJAT-22460</strain>
    </source>
</reference>
<sequence length="396" mass="43498">MKKTLAGWALALLTAGILAWTHAQNHSEPSIAKAAHSQGLIKNVPVPWSATKNTIRLNTSDPVDAAVLTSKTLWQSTSDHSRPQSVILVDPADWSIAAVSTKLTQLSEGPLLFVNHDRIPKETLEELRRLKPRGVENNKGIEIITVGPISEKVLQELDELNYKVEHIAVKEAAKAAAVIDQYAAKVTGKLSEAVIVGTMEHPDYTLPAVSWIVHQPETLLYVSEKDVPEETIQALEKRQGDAHIYVIGPYKAVSRSVEQKLQKYGKVTRISGSNPVENAIHFAKFKDAGTGFGWGIQRAGYSFSITTSESPVLSIAAASLSHMGRHAPLLYTERNGVSHPVVKYIESIQQPSTEPTMETLNNHAWIIGDEHNLTTKLQSELDEILDTKAGHGQYER</sequence>
<evidence type="ECO:0000313" key="2">
    <source>
        <dbReference type="EMBL" id="KOR89017.1"/>
    </source>
</evidence>
<evidence type="ECO:0000256" key="1">
    <source>
        <dbReference type="SAM" id="SignalP"/>
    </source>
</evidence>
<feature type="signal peptide" evidence="1">
    <location>
        <begin position="1"/>
        <end position="23"/>
    </location>
</feature>
<organism evidence="2 3">
    <name type="scientific">Paenibacillus solani</name>
    <dbReference type="NCBI Taxonomy" id="1705565"/>
    <lineage>
        <taxon>Bacteria</taxon>
        <taxon>Bacillati</taxon>
        <taxon>Bacillota</taxon>
        <taxon>Bacilli</taxon>
        <taxon>Bacillales</taxon>
        <taxon>Paenibacillaceae</taxon>
        <taxon>Paenibacillus</taxon>
    </lineage>
</organism>
<dbReference type="PATRIC" id="fig|1705565.3.peg.3406"/>
<accession>A0A0M1P3P7</accession>
<keyword evidence="1" id="KW-0732">Signal</keyword>
<dbReference type="RefSeq" id="WP_054402037.1">
    <property type="nucleotide sequence ID" value="NZ_LIUT01000001.1"/>
</dbReference>
<feature type="chain" id="PRO_5039561398" evidence="1">
    <location>
        <begin position="24"/>
        <end position="396"/>
    </location>
</feature>
<keyword evidence="3" id="KW-1185">Reference proteome</keyword>
<name>A0A0M1P3P7_9BACL</name>
<dbReference type="AlphaFoldDB" id="A0A0M1P3P7"/>
<protein>
    <submittedName>
        <fullName evidence="2">ArsR family transcriptional regulator</fullName>
    </submittedName>
</protein>
<comment type="caution">
    <text evidence="2">The sequence shown here is derived from an EMBL/GenBank/DDBJ whole genome shotgun (WGS) entry which is preliminary data.</text>
</comment>
<gene>
    <name evidence="2" type="ORF">AM231_07435</name>
</gene>
<dbReference type="OrthoDB" id="1399160at2"/>
<dbReference type="EMBL" id="LIUT01000001">
    <property type="protein sequence ID" value="KOR89017.1"/>
    <property type="molecule type" value="Genomic_DNA"/>
</dbReference>
<evidence type="ECO:0000313" key="3">
    <source>
        <dbReference type="Proteomes" id="UP000036932"/>
    </source>
</evidence>
<proteinExistence type="predicted"/>